<comment type="similarity">
    <text evidence="1">Belongs to the fantastic four family.</text>
</comment>
<proteinExistence type="inferred from homology"/>
<accession>A0AAV1W860</accession>
<dbReference type="Proteomes" id="UP001497480">
    <property type="component" value="Unassembled WGS sequence"/>
</dbReference>
<evidence type="ECO:0000256" key="1">
    <source>
        <dbReference type="ARBA" id="ARBA00008690"/>
    </source>
</evidence>
<feature type="domain" description="FAF" evidence="2">
    <location>
        <begin position="56"/>
        <end position="114"/>
    </location>
</feature>
<keyword evidence="4" id="KW-1185">Reference proteome</keyword>
<dbReference type="InterPro" id="IPR021410">
    <property type="entry name" value="FAF"/>
</dbReference>
<comment type="caution">
    <text evidence="3">The sequence shown here is derived from an EMBL/GenBank/DDBJ whole genome shotgun (WGS) entry which is preliminary data.</text>
</comment>
<gene>
    <name evidence="3" type="ORF">LLUT_LOCUS6605</name>
</gene>
<dbReference type="PANTHER" id="PTHR33155:SF17">
    <property type="entry name" value="F2E2.18-RELATED"/>
    <property type="match status" value="1"/>
</dbReference>
<protein>
    <recommendedName>
        <fullName evidence="2">FAF domain-containing protein</fullName>
    </recommendedName>
</protein>
<sequence>MNSNNSTKLSLDDDEYIGTESCIDLQNEIDLNHLDKSKTDTSVLIKSGRKKKEKKEYPPTISLLVGSNNNNNNMTWMMKRYYTSDGRLVLKEEKVKYHEYFRAHRDNGRLTLDLACSP</sequence>
<dbReference type="EMBL" id="CAXHTB010000004">
    <property type="protein sequence ID" value="CAL0305545.1"/>
    <property type="molecule type" value="Genomic_DNA"/>
</dbReference>
<reference evidence="3 4" key="1">
    <citation type="submission" date="2024-03" db="EMBL/GenBank/DDBJ databases">
        <authorList>
            <person name="Martinez-Hernandez J."/>
        </authorList>
    </citation>
    <scope>NUCLEOTIDE SEQUENCE [LARGE SCALE GENOMIC DNA]</scope>
</reference>
<dbReference type="Pfam" id="PF11250">
    <property type="entry name" value="FAF"/>
    <property type="match status" value="1"/>
</dbReference>
<evidence type="ECO:0000313" key="4">
    <source>
        <dbReference type="Proteomes" id="UP001497480"/>
    </source>
</evidence>
<dbReference type="InterPro" id="IPR046431">
    <property type="entry name" value="FAF_dom"/>
</dbReference>
<evidence type="ECO:0000259" key="2">
    <source>
        <dbReference type="Pfam" id="PF11250"/>
    </source>
</evidence>
<dbReference type="PANTHER" id="PTHR33155">
    <property type="entry name" value="FANTASTIC FOUR-LIKE PROTEIN (DUF3049)"/>
    <property type="match status" value="1"/>
</dbReference>
<dbReference type="AlphaFoldDB" id="A0AAV1W860"/>
<name>A0AAV1W860_LUPLU</name>
<evidence type="ECO:0000313" key="3">
    <source>
        <dbReference type="EMBL" id="CAL0305545.1"/>
    </source>
</evidence>
<organism evidence="3 4">
    <name type="scientific">Lupinus luteus</name>
    <name type="common">European yellow lupine</name>
    <dbReference type="NCBI Taxonomy" id="3873"/>
    <lineage>
        <taxon>Eukaryota</taxon>
        <taxon>Viridiplantae</taxon>
        <taxon>Streptophyta</taxon>
        <taxon>Embryophyta</taxon>
        <taxon>Tracheophyta</taxon>
        <taxon>Spermatophyta</taxon>
        <taxon>Magnoliopsida</taxon>
        <taxon>eudicotyledons</taxon>
        <taxon>Gunneridae</taxon>
        <taxon>Pentapetalae</taxon>
        <taxon>rosids</taxon>
        <taxon>fabids</taxon>
        <taxon>Fabales</taxon>
        <taxon>Fabaceae</taxon>
        <taxon>Papilionoideae</taxon>
        <taxon>50 kb inversion clade</taxon>
        <taxon>genistoids sensu lato</taxon>
        <taxon>core genistoids</taxon>
        <taxon>Genisteae</taxon>
        <taxon>Lupinus</taxon>
    </lineage>
</organism>